<keyword evidence="1" id="KW-0472">Membrane</keyword>
<dbReference type="EMBL" id="FNRV01000001">
    <property type="protein sequence ID" value="SED33252.1"/>
    <property type="molecule type" value="Genomic_DNA"/>
</dbReference>
<feature type="transmembrane region" description="Helical" evidence="1">
    <location>
        <begin position="37"/>
        <end position="58"/>
    </location>
</feature>
<keyword evidence="1" id="KW-1133">Transmembrane helix</keyword>
<keyword evidence="1" id="KW-0812">Transmembrane</keyword>
<evidence type="ECO:0000313" key="3">
    <source>
        <dbReference type="EMBL" id="SED33252.1"/>
    </source>
</evidence>
<evidence type="ECO:0000259" key="2">
    <source>
        <dbReference type="Pfam" id="PF09851"/>
    </source>
</evidence>
<gene>
    <name evidence="3" type="ORF">SAMN05216205_4935</name>
</gene>
<keyword evidence="4" id="KW-1185">Reference proteome</keyword>
<name>A0ABY0YCG4_9PSED</name>
<feature type="domain" description="SHOCT" evidence="2">
    <location>
        <begin position="86"/>
        <end position="112"/>
    </location>
</feature>
<feature type="transmembrane region" description="Helical" evidence="1">
    <location>
        <begin position="6"/>
        <end position="25"/>
    </location>
</feature>
<comment type="caution">
    <text evidence="3">The sequence shown here is derived from an EMBL/GenBank/DDBJ whole genome shotgun (WGS) entry which is preliminary data.</text>
</comment>
<organism evidence="3 4">
    <name type="scientific">Pseudomonas mohnii</name>
    <dbReference type="NCBI Taxonomy" id="395600"/>
    <lineage>
        <taxon>Bacteria</taxon>
        <taxon>Pseudomonadati</taxon>
        <taxon>Pseudomonadota</taxon>
        <taxon>Gammaproteobacteria</taxon>
        <taxon>Pseudomonadales</taxon>
        <taxon>Pseudomonadaceae</taxon>
        <taxon>Pseudomonas</taxon>
    </lineage>
</organism>
<dbReference type="Pfam" id="PF09851">
    <property type="entry name" value="SHOCT"/>
    <property type="match status" value="1"/>
</dbReference>
<evidence type="ECO:0000256" key="1">
    <source>
        <dbReference type="SAM" id="Phobius"/>
    </source>
</evidence>
<proteinExistence type="predicted"/>
<dbReference type="RefSeq" id="WP_090467952.1">
    <property type="nucleotide sequence ID" value="NZ_FNRV01000001.1"/>
</dbReference>
<dbReference type="Proteomes" id="UP000199665">
    <property type="component" value="Unassembled WGS sequence"/>
</dbReference>
<dbReference type="InterPro" id="IPR018649">
    <property type="entry name" value="SHOCT"/>
</dbReference>
<sequence length="114" mass="12582">MSNGSNALGLVLIFFCIVIYFIPALNASRREHSNSVAIFLLNLFLGWTLIGWVAALVWSASAISPAPTESLHTEEAAPVEQDKYQKLEILASLKERGMITDEEFQKEKAELLGS</sequence>
<dbReference type="InterPro" id="IPR016410">
    <property type="entry name" value="Phage_imm"/>
</dbReference>
<evidence type="ECO:0000313" key="4">
    <source>
        <dbReference type="Proteomes" id="UP000199665"/>
    </source>
</evidence>
<reference evidence="3 4" key="1">
    <citation type="submission" date="2016-10" db="EMBL/GenBank/DDBJ databases">
        <authorList>
            <person name="Varghese N."/>
            <person name="Submissions S."/>
        </authorList>
    </citation>
    <scope>NUCLEOTIDE SEQUENCE [LARGE SCALE GENOMIC DNA]</scope>
    <source>
        <strain evidence="3 4">DSM 18327</strain>
    </source>
</reference>
<protein>
    <submittedName>
        <fullName evidence="3">Short C-terminal domain-containing protein</fullName>
    </submittedName>
</protein>
<dbReference type="Pfam" id="PF14373">
    <property type="entry name" value="Imm_superinfect"/>
    <property type="match status" value="1"/>
</dbReference>
<accession>A0ABY0YCG4</accession>